<dbReference type="AlphaFoldDB" id="Q8TN97"/>
<keyword evidence="2" id="KW-1185">Reference proteome</keyword>
<proteinExistence type="predicted"/>
<reference evidence="1 2" key="1">
    <citation type="journal article" date="2002" name="Genome Res.">
        <title>The genome of Methanosarcina acetivorans reveals extensive metabolic and physiological diversity.</title>
        <authorList>
            <person name="Galagan J.E."/>
            <person name="Nusbaum C."/>
            <person name="Roy A."/>
            <person name="Endrizzi M.G."/>
            <person name="Macdonald P."/>
            <person name="FitzHugh W."/>
            <person name="Calvo S."/>
            <person name="Engels R."/>
            <person name="Smirnov S."/>
            <person name="Atnoor D."/>
            <person name="Brown A."/>
            <person name="Allen N."/>
            <person name="Naylor J."/>
            <person name="Stange-Thomann N."/>
            <person name="DeArellano K."/>
            <person name="Johnson R."/>
            <person name="Linton L."/>
            <person name="McEwan P."/>
            <person name="McKernan K."/>
            <person name="Talamas J."/>
            <person name="Tirrell A."/>
            <person name="Ye W."/>
            <person name="Zimmer A."/>
            <person name="Barber R.D."/>
            <person name="Cann I."/>
            <person name="Graham D.E."/>
            <person name="Grahame D.A."/>
            <person name="Guss A."/>
            <person name="Hedderich R."/>
            <person name="Ingram-Smith C."/>
            <person name="Kuettner C.H."/>
            <person name="Krzycki J.A."/>
            <person name="Leigh J.A."/>
            <person name="Li W."/>
            <person name="Liu J."/>
            <person name="Mukhopadhyay B."/>
            <person name="Reeve J.N."/>
            <person name="Smith K."/>
            <person name="Springer T.A."/>
            <person name="Umayam L.A."/>
            <person name="White O."/>
            <person name="White R.H."/>
            <person name="de Macario E.C."/>
            <person name="Ferry J.G."/>
            <person name="Jarrell K.F."/>
            <person name="Jing H."/>
            <person name="Macario A.J.L."/>
            <person name="Paulsen I."/>
            <person name="Pritchett M."/>
            <person name="Sowers K.R."/>
            <person name="Swanson R.V."/>
            <person name="Zinder S.H."/>
            <person name="Lander E."/>
            <person name="Metcalf W.W."/>
            <person name="Birren B."/>
        </authorList>
    </citation>
    <scope>NUCLEOTIDE SEQUENCE [LARGE SCALE GENOMIC DNA]</scope>
    <source>
        <strain evidence="2">ATCC 35395 / DSM 2834 / JCM 12185 / C2A</strain>
    </source>
</reference>
<organism evidence="1 2">
    <name type="scientific">Methanosarcina acetivorans (strain ATCC 35395 / DSM 2834 / JCM 12185 / C2A)</name>
    <dbReference type="NCBI Taxonomy" id="188937"/>
    <lineage>
        <taxon>Archaea</taxon>
        <taxon>Methanobacteriati</taxon>
        <taxon>Methanobacteriota</taxon>
        <taxon>Stenosarchaea group</taxon>
        <taxon>Methanomicrobia</taxon>
        <taxon>Methanosarcinales</taxon>
        <taxon>Methanosarcinaceae</taxon>
        <taxon>Methanosarcina</taxon>
    </lineage>
</organism>
<evidence type="ECO:0000313" key="1">
    <source>
        <dbReference type="EMBL" id="AAM05782.1"/>
    </source>
</evidence>
<dbReference type="InParanoid" id="Q8TN97"/>
<sequence>MMYENLKNHLITDDCTNDVYVAAEKTENGYKLCCECGVVLEVSENPVGRVLVCDIQEEDYWVVGESERVINSS</sequence>
<dbReference type="EMBL" id="AE010299">
    <property type="protein sequence ID" value="AAM05782.1"/>
    <property type="molecule type" value="Genomic_DNA"/>
</dbReference>
<protein>
    <submittedName>
        <fullName evidence="1">Uncharacterized protein</fullName>
    </submittedName>
</protein>
<evidence type="ECO:0000313" key="2">
    <source>
        <dbReference type="Proteomes" id="UP000002487"/>
    </source>
</evidence>
<gene>
    <name evidence="1" type="ordered locus">MA_2396</name>
</gene>
<dbReference type="HOGENOM" id="CLU_2695715_0_0_2"/>
<dbReference type="KEGG" id="mac:MA_2396"/>
<name>Q8TN97_METAC</name>
<dbReference type="EnsemblBacteria" id="AAM05782">
    <property type="protein sequence ID" value="AAM05782"/>
    <property type="gene ID" value="MA_2396"/>
</dbReference>
<accession>Q8TN97</accession>
<dbReference type="Proteomes" id="UP000002487">
    <property type="component" value="Chromosome"/>
</dbReference>